<dbReference type="InterPro" id="IPR025870">
    <property type="entry name" value="Glyoxalase-like_dom"/>
</dbReference>
<name>A0ABS1HFS3_9BACT</name>
<sequence>MDVLKGLFIIVMLNLSVDFSAQSIRIDHVIEVVHNLDSAINKYQQMGFVIKLGSLHANGLKNAHIKLANKSSYELMSIQGEPTDNVAKHYQELIEEHEGGVYICLTGLDTAELIALLSEKEYVYTVIEGALWNYIILDEPTDLRPFFFIDYKKPLPESKKYWNHKNGSKGIQTVYVEGGLQTQKFLTDIDFINLGDYSFKSSTGIIELVRPCKGKRLRLTGVDFDAVNKICIRY</sequence>
<protein>
    <submittedName>
        <fullName evidence="2">VOC family protein</fullName>
    </submittedName>
</protein>
<keyword evidence="3" id="KW-1185">Reference proteome</keyword>
<evidence type="ECO:0000259" key="1">
    <source>
        <dbReference type="Pfam" id="PF13468"/>
    </source>
</evidence>
<reference evidence="2 3" key="1">
    <citation type="submission" date="2021-01" db="EMBL/GenBank/DDBJ databases">
        <title>Carboxyliciviraga sp.nov., isolated from coastal sediments.</title>
        <authorList>
            <person name="Lu D."/>
            <person name="Zhang T."/>
        </authorList>
    </citation>
    <scope>NUCLEOTIDE SEQUENCE [LARGE SCALE GENOMIC DNA]</scope>
    <source>
        <strain evidence="2 3">N1Y132</strain>
    </source>
</reference>
<evidence type="ECO:0000313" key="2">
    <source>
        <dbReference type="EMBL" id="MBK3516512.1"/>
    </source>
</evidence>
<accession>A0ABS1HFS3</accession>
<gene>
    <name evidence="2" type="ORF">JIV24_04100</name>
</gene>
<dbReference type="InterPro" id="IPR029068">
    <property type="entry name" value="Glyas_Bleomycin-R_OHBP_Dase"/>
</dbReference>
<dbReference type="RefSeq" id="WP_200463740.1">
    <property type="nucleotide sequence ID" value="NZ_JAENRR010000006.1"/>
</dbReference>
<dbReference type="EMBL" id="JAENRR010000006">
    <property type="protein sequence ID" value="MBK3516512.1"/>
    <property type="molecule type" value="Genomic_DNA"/>
</dbReference>
<dbReference type="Proteomes" id="UP000605676">
    <property type="component" value="Unassembled WGS sequence"/>
</dbReference>
<feature type="domain" description="Glyoxalase-like" evidence="1">
    <location>
        <begin position="26"/>
        <end position="177"/>
    </location>
</feature>
<dbReference type="Pfam" id="PF13468">
    <property type="entry name" value="Glyoxalase_3"/>
    <property type="match status" value="1"/>
</dbReference>
<evidence type="ECO:0000313" key="3">
    <source>
        <dbReference type="Proteomes" id="UP000605676"/>
    </source>
</evidence>
<organism evidence="2 3">
    <name type="scientific">Carboxylicivirga marina</name>
    <dbReference type="NCBI Taxonomy" id="2800988"/>
    <lineage>
        <taxon>Bacteria</taxon>
        <taxon>Pseudomonadati</taxon>
        <taxon>Bacteroidota</taxon>
        <taxon>Bacteroidia</taxon>
        <taxon>Marinilabiliales</taxon>
        <taxon>Marinilabiliaceae</taxon>
        <taxon>Carboxylicivirga</taxon>
    </lineage>
</organism>
<dbReference type="Gene3D" id="3.10.180.10">
    <property type="entry name" value="2,3-Dihydroxybiphenyl 1,2-Dioxygenase, domain 1"/>
    <property type="match status" value="1"/>
</dbReference>
<dbReference type="PANTHER" id="PTHR40265:SF1">
    <property type="entry name" value="GLYOXALASE-LIKE DOMAIN-CONTAINING PROTEIN"/>
    <property type="match status" value="1"/>
</dbReference>
<dbReference type="PANTHER" id="PTHR40265">
    <property type="entry name" value="BLL2707 PROTEIN"/>
    <property type="match status" value="1"/>
</dbReference>
<comment type="caution">
    <text evidence="2">The sequence shown here is derived from an EMBL/GenBank/DDBJ whole genome shotgun (WGS) entry which is preliminary data.</text>
</comment>
<proteinExistence type="predicted"/>